<dbReference type="Gene3D" id="3.30.428.10">
    <property type="entry name" value="HIT-like"/>
    <property type="match status" value="1"/>
</dbReference>
<dbReference type="PANTHER" id="PTHR46648:SF1">
    <property type="entry name" value="ADENOSINE 5'-MONOPHOSPHORAMIDASE HNT1"/>
    <property type="match status" value="1"/>
</dbReference>
<evidence type="ECO:0000259" key="1">
    <source>
        <dbReference type="PROSITE" id="PS51084"/>
    </source>
</evidence>
<dbReference type="GO" id="GO:0009117">
    <property type="term" value="P:nucleotide metabolic process"/>
    <property type="evidence" value="ECO:0007669"/>
    <property type="project" value="TreeGrafter"/>
</dbReference>
<dbReference type="InterPro" id="IPR036265">
    <property type="entry name" value="HIT-like_sf"/>
</dbReference>
<dbReference type="GO" id="GO:0003824">
    <property type="term" value="F:catalytic activity"/>
    <property type="evidence" value="ECO:0007669"/>
    <property type="project" value="InterPro"/>
</dbReference>
<reference evidence="2" key="1">
    <citation type="submission" date="2018-05" db="EMBL/GenBank/DDBJ databases">
        <authorList>
            <person name="Lanie J.A."/>
            <person name="Ng W.-L."/>
            <person name="Kazmierczak K.M."/>
            <person name="Andrzejewski T.M."/>
            <person name="Davidsen T.M."/>
            <person name="Wayne K.J."/>
            <person name="Tettelin H."/>
            <person name="Glass J.I."/>
            <person name="Rusch D."/>
            <person name="Podicherti R."/>
            <person name="Tsui H.-C.T."/>
            <person name="Winkler M.E."/>
        </authorList>
    </citation>
    <scope>NUCLEOTIDE SEQUENCE</scope>
</reference>
<feature type="domain" description="HIT" evidence="1">
    <location>
        <begin position="20"/>
        <end position="127"/>
    </location>
</feature>
<protein>
    <recommendedName>
        <fullName evidence="1">HIT domain-containing protein</fullName>
    </recommendedName>
</protein>
<organism evidence="2">
    <name type="scientific">marine metagenome</name>
    <dbReference type="NCBI Taxonomy" id="408172"/>
    <lineage>
        <taxon>unclassified sequences</taxon>
        <taxon>metagenomes</taxon>
        <taxon>ecological metagenomes</taxon>
    </lineage>
</organism>
<sequence>MKPCVGKPDCFSERLMADCPFCLIVSGQSDVKLVAESEHSVAFEDLYPLSQGHTLVVPRRHEVDLFQLEKDERADAWRLLDVVQQQLVERLKPDGFNIGVNVSDAAGQTVAHAHIHLIPRFHGDVEDPRGGVRWVIPDKAPYWE</sequence>
<accession>A0A383B028</accession>
<dbReference type="InterPro" id="IPR001310">
    <property type="entry name" value="Histidine_triad_HIT"/>
</dbReference>
<dbReference type="InterPro" id="IPR011146">
    <property type="entry name" value="HIT-like"/>
</dbReference>
<gene>
    <name evidence="2" type="ORF">METZ01_LOCUS466370</name>
</gene>
<dbReference type="Pfam" id="PF01230">
    <property type="entry name" value="HIT"/>
    <property type="match status" value="1"/>
</dbReference>
<proteinExistence type="predicted"/>
<dbReference type="AlphaFoldDB" id="A0A383B028"/>
<dbReference type="EMBL" id="UINC01196487">
    <property type="protein sequence ID" value="SVE13516.1"/>
    <property type="molecule type" value="Genomic_DNA"/>
</dbReference>
<evidence type="ECO:0000313" key="2">
    <source>
        <dbReference type="EMBL" id="SVE13516.1"/>
    </source>
</evidence>
<dbReference type="PROSITE" id="PS51084">
    <property type="entry name" value="HIT_2"/>
    <property type="match status" value="1"/>
</dbReference>
<name>A0A383B028_9ZZZZ</name>
<dbReference type="SUPFAM" id="SSF54197">
    <property type="entry name" value="HIT-like"/>
    <property type="match status" value="1"/>
</dbReference>
<dbReference type="PANTHER" id="PTHR46648">
    <property type="entry name" value="HIT FAMILY PROTEIN 1"/>
    <property type="match status" value="1"/>
</dbReference>
<dbReference type="PRINTS" id="PR00332">
    <property type="entry name" value="HISTRIAD"/>
</dbReference>